<proteinExistence type="predicted"/>
<sequence length="60" mass="7010">MAFLLWIIAITLVLGSKANLARKKDGNSSWFELNWKFSFEFAGERIDRFTQKVKSLTKEK</sequence>
<dbReference type="Proteomes" id="UP000663042">
    <property type="component" value="Segment"/>
</dbReference>
<dbReference type="EMBL" id="MW057857">
    <property type="protein sequence ID" value="QPB12187.1"/>
    <property type="molecule type" value="Genomic_DNA"/>
</dbReference>
<evidence type="ECO:0000313" key="1">
    <source>
        <dbReference type="EMBL" id="QPB12187.1"/>
    </source>
</evidence>
<evidence type="ECO:0000313" key="2">
    <source>
        <dbReference type="Proteomes" id="UP000663042"/>
    </source>
</evidence>
<dbReference type="KEGG" id="vg:65132534"/>
<reference evidence="1 2" key="1">
    <citation type="submission" date="2020-10" db="EMBL/GenBank/DDBJ databases">
        <title>Novel bacteriophages targeting Providencia spp. as potential agents for phage therapy.</title>
        <authorList>
            <person name="Rakov C."/>
            <person name="Alkalay-Oren S."/>
            <person name="Coppenhagen-Glazer S."/>
            <person name="Hazan R."/>
        </authorList>
    </citation>
    <scope>NUCLEOTIDE SEQUENCE [LARGE SCALE GENOMIC DNA]</scope>
</reference>
<name>A0A873WX33_9CAUD</name>
<keyword evidence="2" id="KW-1185">Reference proteome</keyword>
<organism evidence="1 2">
    <name type="scientific">Providencia phage PSTCR5</name>
    <dbReference type="NCBI Taxonomy" id="2783547"/>
    <lineage>
        <taxon>Viruses</taxon>
        <taxon>Duplodnaviria</taxon>
        <taxon>Heunggongvirae</taxon>
        <taxon>Uroviricota</taxon>
        <taxon>Caudoviricetes</taxon>
        <taxon>Demerecviridae</taxon>
        <taxon>Priunavirus</taxon>
        <taxon>Priunavirus PSTCR5</taxon>
    </lineage>
</organism>
<dbReference type="RefSeq" id="YP_010113974.1">
    <property type="nucleotide sequence ID" value="NC_055910.1"/>
</dbReference>
<dbReference type="GeneID" id="65132534"/>
<protein>
    <submittedName>
        <fullName evidence="1">Uncharacterized protein</fullName>
    </submittedName>
</protein>
<accession>A0A873WX33</accession>